<keyword evidence="3" id="KW-0507">mRNA processing</keyword>
<dbReference type="InterPro" id="IPR051376">
    <property type="entry name" value="CWC25_splicing_factor"/>
</dbReference>
<evidence type="ECO:0000313" key="11">
    <source>
        <dbReference type="Proteomes" id="UP000694865"/>
    </source>
</evidence>
<accession>A0ABM0GKP1</accession>
<evidence type="ECO:0000256" key="4">
    <source>
        <dbReference type="ARBA" id="ARBA00022728"/>
    </source>
</evidence>
<evidence type="ECO:0000313" key="12">
    <source>
        <dbReference type="RefSeq" id="XP_002732008.1"/>
    </source>
</evidence>
<evidence type="ECO:0000256" key="9">
    <source>
        <dbReference type="SAM" id="MobiDB-lite"/>
    </source>
</evidence>
<dbReference type="InterPro" id="IPR019339">
    <property type="entry name" value="CIR_N_dom"/>
</dbReference>
<feature type="domain" description="CBF1-interacting co-repressor CIR N-terminal" evidence="10">
    <location>
        <begin position="11"/>
        <end position="47"/>
    </location>
</feature>
<evidence type="ECO:0000256" key="1">
    <source>
        <dbReference type="ARBA" id="ARBA00004123"/>
    </source>
</evidence>
<evidence type="ECO:0000256" key="5">
    <source>
        <dbReference type="ARBA" id="ARBA00023054"/>
    </source>
</evidence>
<keyword evidence="4" id="KW-0747">Spliceosome</keyword>
<comment type="similarity">
    <text evidence="2">Belongs to the CWC25 family.</text>
</comment>
<feature type="region of interest" description="Disordered" evidence="9">
    <location>
        <begin position="144"/>
        <end position="447"/>
    </location>
</feature>
<protein>
    <submittedName>
        <fullName evidence="12">Pre-mRNA-splicing factor CWC25 homolog isoform X1</fullName>
    </submittedName>
</protein>
<dbReference type="Pfam" id="PF10197">
    <property type="entry name" value="Cir_N"/>
    <property type="match status" value="1"/>
</dbReference>
<feature type="compositionally biased region" description="Basic and acidic residues" evidence="9">
    <location>
        <begin position="417"/>
        <end position="446"/>
    </location>
</feature>
<dbReference type="PANTHER" id="PTHR16196:SF0">
    <property type="entry name" value="PRE-MRNA-SPLICING FACTOR CWC25 HOMOLOG"/>
    <property type="match status" value="1"/>
</dbReference>
<dbReference type="Pfam" id="PF12542">
    <property type="entry name" value="CWC25"/>
    <property type="match status" value="1"/>
</dbReference>
<keyword evidence="6" id="KW-0508">mRNA splicing</keyword>
<dbReference type="InterPro" id="IPR022209">
    <property type="entry name" value="CWC25"/>
</dbReference>
<evidence type="ECO:0000256" key="7">
    <source>
        <dbReference type="ARBA" id="ARBA00023242"/>
    </source>
</evidence>
<name>A0ABM0GKP1_SACKO</name>
<evidence type="ECO:0000256" key="3">
    <source>
        <dbReference type="ARBA" id="ARBA00022664"/>
    </source>
</evidence>
<keyword evidence="5 8" id="KW-0175">Coiled coil</keyword>
<keyword evidence="11" id="KW-1185">Reference proteome</keyword>
<feature type="compositionally biased region" description="Basic residues" evidence="9">
    <location>
        <begin position="373"/>
        <end position="394"/>
    </location>
</feature>
<organism evidence="11 12">
    <name type="scientific">Saccoglossus kowalevskii</name>
    <name type="common">Acorn worm</name>
    <dbReference type="NCBI Taxonomy" id="10224"/>
    <lineage>
        <taxon>Eukaryota</taxon>
        <taxon>Metazoa</taxon>
        <taxon>Hemichordata</taxon>
        <taxon>Enteropneusta</taxon>
        <taxon>Harrimaniidae</taxon>
        <taxon>Saccoglossus</taxon>
    </lineage>
</organism>
<dbReference type="PANTHER" id="PTHR16196">
    <property type="entry name" value="CELL CYCLE CONTROL PROTEIN CWF25"/>
    <property type="match status" value="1"/>
</dbReference>
<dbReference type="SMART" id="SM01083">
    <property type="entry name" value="Cir_N"/>
    <property type="match status" value="1"/>
</dbReference>
<reference evidence="12" key="1">
    <citation type="submission" date="2025-08" db="UniProtKB">
        <authorList>
            <consortium name="RefSeq"/>
        </authorList>
    </citation>
    <scope>IDENTIFICATION</scope>
    <source>
        <tissue evidence="12">Testes</tissue>
    </source>
</reference>
<keyword evidence="7" id="KW-0539">Nucleus</keyword>
<proteinExistence type="inferred from homology"/>
<evidence type="ECO:0000256" key="6">
    <source>
        <dbReference type="ARBA" id="ARBA00023187"/>
    </source>
</evidence>
<sequence length="484" mass="58091">MGGGDLNMKKSWHPQTMRNIERVWKKEETHAAEKKKIEELQKELEEERAREDMQRFAVDHGTVEKKSDKLDWMYQGAGNQVNREDYLLGKSVDKSIMDANNEHVVAEEDDQSVGAIFDNSSVNLTIDMANKVREDPLFAIKKREEQSKKDLLNNPVKMKQLQEMLRHNLGKKDKKKKKKKEKKHKRSHRESSSDEEEEDRKHKHRKRKSSSSEDKGSPEKRRKPDGYGLLRRASPDESLSHKLGSRRSDQSRERQDNRKHNHHSEQRIDKHDDRHTDRHNDRHTDKHNDRHTDKHNDRHTDRHDRYVDRQRDVRSEWHKDSRRHRSRDHHDFRRSNGQQWSSESPERRKKGRESTSPQRSRNRTRSPVERKQTRSHSRKSRSRSPAHQKRPVHSKKPDAEEMERRRKEMIDNASWRTEQRKQRVHQYKVEEQQENEMEKNKSKDAEFLEPLKLPGDLSVEHRIKSKIHSLQRTKAALEKNFARR</sequence>
<dbReference type="RefSeq" id="XP_002732008.1">
    <property type="nucleotide sequence ID" value="XM_002731962.2"/>
</dbReference>
<feature type="coiled-coil region" evidence="8">
    <location>
        <begin position="23"/>
        <end position="57"/>
    </location>
</feature>
<dbReference type="Proteomes" id="UP000694865">
    <property type="component" value="Unplaced"/>
</dbReference>
<evidence type="ECO:0000259" key="10">
    <source>
        <dbReference type="SMART" id="SM01083"/>
    </source>
</evidence>
<gene>
    <name evidence="12" type="primary">LOC100373350</name>
</gene>
<comment type="subcellular location">
    <subcellularLocation>
        <location evidence="1">Nucleus</location>
    </subcellularLocation>
</comment>
<feature type="compositionally biased region" description="Basic and acidic residues" evidence="9">
    <location>
        <begin position="395"/>
        <end position="410"/>
    </location>
</feature>
<feature type="compositionally biased region" description="Basic and acidic residues" evidence="9">
    <location>
        <begin position="210"/>
        <end position="225"/>
    </location>
</feature>
<evidence type="ECO:0000256" key="8">
    <source>
        <dbReference type="SAM" id="Coils"/>
    </source>
</evidence>
<feature type="compositionally biased region" description="Basic and acidic residues" evidence="9">
    <location>
        <begin position="233"/>
        <end position="319"/>
    </location>
</feature>
<evidence type="ECO:0000256" key="2">
    <source>
        <dbReference type="ARBA" id="ARBA00006695"/>
    </source>
</evidence>
<dbReference type="GeneID" id="100373350"/>
<feature type="compositionally biased region" description="Basic residues" evidence="9">
    <location>
        <begin position="168"/>
        <end position="188"/>
    </location>
</feature>